<feature type="non-terminal residue" evidence="1">
    <location>
        <position position="59"/>
    </location>
</feature>
<dbReference type="Proteomes" id="UP000054359">
    <property type="component" value="Unassembled WGS sequence"/>
</dbReference>
<dbReference type="EMBL" id="KK122150">
    <property type="protein sequence ID" value="KFM82037.1"/>
    <property type="molecule type" value="Genomic_DNA"/>
</dbReference>
<name>A0A087UXE8_STEMI</name>
<evidence type="ECO:0000313" key="1">
    <source>
        <dbReference type="EMBL" id="KFM82037.1"/>
    </source>
</evidence>
<dbReference type="AlphaFoldDB" id="A0A087UXE8"/>
<gene>
    <name evidence="1" type="ORF">X975_09554</name>
</gene>
<accession>A0A087UXE8</accession>
<organism evidence="1 2">
    <name type="scientific">Stegodyphus mimosarum</name>
    <name type="common">African social velvet spider</name>
    <dbReference type="NCBI Taxonomy" id="407821"/>
    <lineage>
        <taxon>Eukaryota</taxon>
        <taxon>Metazoa</taxon>
        <taxon>Ecdysozoa</taxon>
        <taxon>Arthropoda</taxon>
        <taxon>Chelicerata</taxon>
        <taxon>Arachnida</taxon>
        <taxon>Araneae</taxon>
        <taxon>Araneomorphae</taxon>
        <taxon>Entelegynae</taxon>
        <taxon>Eresoidea</taxon>
        <taxon>Eresidae</taxon>
        <taxon>Stegodyphus</taxon>
    </lineage>
</organism>
<reference evidence="1 2" key="1">
    <citation type="submission" date="2013-11" db="EMBL/GenBank/DDBJ databases">
        <title>Genome sequencing of Stegodyphus mimosarum.</title>
        <authorList>
            <person name="Bechsgaard J."/>
        </authorList>
    </citation>
    <scope>NUCLEOTIDE SEQUENCE [LARGE SCALE GENOMIC DNA]</scope>
</reference>
<proteinExistence type="predicted"/>
<sequence length="59" mass="6852">MSLSVQNETSVVIFSKRQGRFFAIRDWYKTAGRGLFHHQSERIVVVNSRLLKIVLICSE</sequence>
<protein>
    <submittedName>
        <fullName evidence="1">Uncharacterized protein</fullName>
    </submittedName>
</protein>
<keyword evidence="2" id="KW-1185">Reference proteome</keyword>
<evidence type="ECO:0000313" key="2">
    <source>
        <dbReference type="Proteomes" id="UP000054359"/>
    </source>
</evidence>